<evidence type="ECO:0000256" key="1">
    <source>
        <dbReference type="SAM" id="MobiDB-lite"/>
    </source>
</evidence>
<name>A0A0V1ADL7_9BILA</name>
<dbReference type="AlphaFoldDB" id="A0A0V1ADL7"/>
<comment type="caution">
    <text evidence="2">The sequence shown here is derived from an EMBL/GenBank/DDBJ whole genome shotgun (WGS) entry which is preliminary data.</text>
</comment>
<dbReference type="Proteomes" id="UP000054783">
    <property type="component" value="Unassembled WGS sequence"/>
</dbReference>
<accession>A0A0V1ADL7</accession>
<evidence type="ECO:0000313" key="3">
    <source>
        <dbReference type="Proteomes" id="UP000054783"/>
    </source>
</evidence>
<dbReference type="EMBL" id="JYDQ01000006">
    <property type="protein sequence ID" value="KRY22888.1"/>
    <property type="molecule type" value="Genomic_DNA"/>
</dbReference>
<sequence>MVMNEGMKHFGLGQAEAVFQYGVQFRLDQRLEHVADDLVLQLDQLQLAWRAFGLHLESLEACLTPQLAVVVQTELGVDFGADIVAEHQLLVQTSGDVQVQLTVELNRHLVGTEYRPRWVVQTEVGFDVVVREAHLQFRYAEADAHQIVAGGAQEVGHFGRRFRRQLVVEHAGPIHVVEHRVDREVGENQMHHGSTSAGRVADPFRTERGRFG</sequence>
<keyword evidence="3" id="KW-1185">Reference proteome</keyword>
<feature type="compositionally biased region" description="Basic and acidic residues" evidence="1">
    <location>
        <begin position="202"/>
        <end position="212"/>
    </location>
</feature>
<proteinExistence type="predicted"/>
<protein>
    <submittedName>
        <fullName evidence="2">Uncharacterized protein</fullName>
    </submittedName>
</protein>
<organism evidence="2 3">
    <name type="scientific">Trichinella patagoniensis</name>
    <dbReference type="NCBI Taxonomy" id="990121"/>
    <lineage>
        <taxon>Eukaryota</taxon>
        <taxon>Metazoa</taxon>
        <taxon>Ecdysozoa</taxon>
        <taxon>Nematoda</taxon>
        <taxon>Enoplea</taxon>
        <taxon>Dorylaimia</taxon>
        <taxon>Trichinellida</taxon>
        <taxon>Trichinellidae</taxon>
        <taxon>Trichinella</taxon>
    </lineage>
</organism>
<evidence type="ECO:0000313" key="2">
    <source>
        <dbReference type="EMBL" id="KRY22888.1"/>
    </source>
</evidence>
<gene>
    <name evidence="2" type="ORF">T12_1111</name>
</gene>
<feature type="region of interest" description="Disordered" evidence="1">
    <location>
        <begin position="188"/>
        <end position="212"/>
    </location>
</feature>
<reference evidence="2 3" key="1">
    <citation type="submission" date="2015-01" db="EMBL/GenBank/DDBJ databases">
        <title>Evolution of Trichinella species and genotypes.</title>
        <authorList>
            <person name="Korhonen P.K."/>
            <person name="Edoardo P."/>
            <person name="Giuseppe L.R."/>
            <person name="Gasser R.B."/>
        </authorList>
    </citation>
    <scope>NUCLEOTIDE SEQUENCE [LARGE SCALE GENOMIC DNA]</scope>
    <source>
        <strain evidence="2">ISS2496</strain>
    </source>
</reference>